<evidence type="ECO:0000313" key="2">
    <source>
        <dbReference type="Proteomes" id="UP001216907"/>
    </source>
</evidence>
<dbReference type="RefSeq" id="WP_277858607.1">
    <property type="nucleotide sequence ID" value="NZ_JARRAG010000001.1"/>
</dbReference>
<name>A0ABT6F3T4_9BACT</name>
<organism evidence="1 2">
    <name type="scientific">Paludisphaera mucosa</name>
    <dbReference type="NCBI Taxonomy" id="3030827"/>
    <lineage>
        <taxon>Bacteria</taxon>
        <taxon>Pseudomonadati</taxon>
        <taxon>Planctomycetota</taxon>
        <taxon>Planctomycetia</taxon>
        <taxon>Isosphaerales</taxon>
        <taxon>Isosphaeraceae</taxon>
        <taxon>Paludisphaera</taxon>
    </lineage>
</organism>
<dbReference type="EMBL" id="JARRAG010000001">
    <property type="protein sequence ID" value="MDG3002243.1"/>
    <property type="molecule type" value="Genomic_DNA"/>
</dbReference>
<reference evidence="1 2" key="1">
    <citation type="submission" date="2023-03" db="EMBL/GenBank/DDBJ databases">
        <title>Paludisphaera mucosa sp. nov. a novel planctomycete from northern fen.</title>
        <authorList>
            <person name="Ivanova A."/>
        </authorList>
    </citation>
    <scope>NUCLEOTIDE SEQUENCE [LARGE SCALE GENOMIC DNA]</scope>
    <source>
        <strain evidence="1 2">Pla2</strain>
    </source>
</reference>
<sequence>MPAHTREAVATPSKRRADLLADLEAVVLRCLAKVPTGRFPDALGLKAALQSCRSAGE</sequence>
<comment type="caution">
    <text evidence="1">The sequence shown here is derived from an EMBL/GenBank/DDBJ whole genome shotgun (WGS) entry which is preliminary data.</text>
</comment>
<accession>A0ABT6F3T4</accession>
<keyword evidence="2" id="KW-1185">Reference proteome</keyword>
<gene>
    <name evidence="1" type="ORF">PZE19_00435</name>
</gene>
<dbReference type="Proteomes" id="UP001216907">
    <property type="component" value="Unassembled WGS sequence"/>
</dbReference>
<proteinExistence type="predicted"/>
<evidence type="ECO:0000313" key="1">
    <source>
        <dbReference type="EMBL" id="MDG3002243.1"/>
    </source>
</evidence>
<protein>
    <submittedName>
        <fullName evidence="1">Uncharacterized protein</fullName>
    </submittedName>
</protein>